<keyword evidence="1" id="KW-0812">Transmembrane</keyword>
<keyword evidence="1" id="KW-1133">Transmembrane helix</keyword>
<dbReference type="EMBL" id="JADIKJ010000001">
    <property type="protein sequence ID" value="MFK2899025.1"/>
    <property type="molecule type" value="Genomic_DNA"/>
</dbReference>
<accession>A0ABW8JD96</accession>
<dbReference type="RefSeq" id="WP_404544338.1">
    <property type="nucleotide sequence ID" value="NZ_JADIKJ010000001.1"/>
</dbReference>
<keyword evidence="1" id="KW-0472">Membrane</keyword>
<protein>
    <submittedName>
        <fullName evidence="2">Type IV pilus modification protein PilV</fullName>
    </submittedName>
</protein>
<name>A0ABW8JD96_9GAMM</name>
<reference evidence="2 3" key="1">
    <citation type="submission" date="2020-10" db="EMBL/GenBank/DDBJ databases">
        <title>Phylogeny of dyella-like bacteria.</title>
        <authorList>
            <person name="Fu J."/>
        </authorList>
    </citation>
    <scope>NUCLEOTIDE SEQUENCE [LARGE SCALE GENOMIC DNA]</scope>
    <source>
        <strain evidence="2 3">JP1</strain>
    </source>
</reference>
<sequence>MLPGPRQRGVTLIEVLVAMLVFGIGLLGVAGLLLLSARANHAAYLRTQVTFLAQGMADRMQANPVGVWNGDYNGVYPDTAAQDCAAGCTPHQLALHDRGRWSSQLATFLPPDAKADIACDSHGLAYVPSAEQRLLRPPFGGNCAMTITWTEQGVGAGASEAGDHAPQTFAWTFQP</sequence>
<dbReference type="InterPro" id="IPR012902">
    <property type="entry name" value="N_methyl_site"/>
</dbReference>
<organism evidence="2 3">
    <name type="scientific">Dyella jejuensis</name>
    <dbReference type="NCBI Taxonomy" id="1432009"/>
    <lineage>
        <taxon>Bacteria</taxon>
        <taxon>Pseudomonadati</taxon>
        <taxon>Pseudomonadota</taxon>
        <taxon>Gammaproteobacteria</taxon>
        <taxon>Lysobacterales</taxon>
        <taxon>Rhodanobacteraceae</taxon>
        <taxon>Dyella</taxon>
    </lineage>
</organism>
<dbReference type="NCBIfam" id="TIGR02532">
    <property type="entry name" value="IV_pilin_GFxxxE"/>
    <property type="match status" value="1"/>
</dbReference>
<keyword evidence="3" id="KW-1185">Reference proteome</keyword>
<evidence type="ECO:0000256" key="1">
    <source>
        <dbReference type="SAM" id="Phobius"/>
    </source>
</evidence>
<comment type="caution">
    <text evidence="2">The sequence shown here is derived from an EMBL/GenBank/DDBJ whole genome shotgun (WGS) entry which is preliminary data.</text>
</comment>
<evidence type="ECO:0000313" key="2">
    <source>
        <dbReference type="EMBL" id="MFK2899025.1"/>
    </source>
</evidence>
<gene>
    <name evidence="2" type="primary">pilV</name>
    <name evidence="2" type="ORF">ISP15_01575</name>
</gene>
<proteinExistence type="predicted"/>
<dbReference type="PROSITE" id="PS00409">
    <property type="entry name" value="PROKAR_NTER_METHYL"/>
    <property type="match status" value="1"/>
</dbReference>
<dbReference type="InterPro" id="IPR013362">
    <property type="entry name" value="Pilus_4_PilV"/>
</dbReference>
<dbReference type="NCBIfam" id="TIGR02523">
    <property type="entry name" value="type_IV_pilV"/>
    <property type="match status" value="1"/>
</dbReference>
<dbReference type="Pfam" id="PF07963">
    <property type="entry name" value="N_methyl"/>
    <property type="match status" value="1"/>
</dbReference>
<evidence type="ECO:0000313" key="3">
    <source>
        <dbReference type="Proteomes" id="UP001620461"/>
    </source>
</evidence>
<dbReference type="Proteomes" id="UP001620461">
    <property type="component" value="Unassembled WGS sequence"/>
</dbReference>
<feature type="transmembrane region" description="Helical" evidence="1">
    <location>
        <begin position="12"/>
        <end position="35"/>
    </location>
</feature>